<dbReference type="GO" id="GO:0005737">
    <property type="term" value="C:cytoplasm"/>
    <property type="evidence" value="ECO:0007669"/>
    <property type="project" value="TreeGrafter"/>
</dbReference>
<gene>
    <name evidence="2" type="ORF">FM114_04415</name>
</gene>
<feature type="domain" description="N-acetyltransferase" evidence="1">
    <location>
        <begin position="19"/>
        <end position="182"/>
    </location>
</feature>
<dbReference type="SUPFAM" id="SSF55729">
    <property type="entry name" value="Acyl-CoA N-acyltransferases (Nat)"/>
    <property type="match status" value="1"/>
</dbReference>
<dbReference type="InterPro" id="IPR000182">
    <property type="entry name" value="GNAT_dom"/>
</dbReference>
<dbReference type="PROSITE" id="PS51186">
    <property type="entry name" value="GNAT"/>
    <property type="match status" value="1"/>
</dbReference>
<name>A0A1R4IXT6_9ACTN</name>
<dbReference type="InterPro" id="IPR016181">
    <property type="entry name" value="Acyl_CoA_acyltransferase"/>
</dbReference>
<dbReference type="InterPro" id="IPR051908">
    <property type="entry name" value="Ribosomal_N-acetyltransferase"/>
</dbReference>
<accession>A0A1R4IXT6</accession>
<reference evidence="2 3" key="1">
    <citation type="submission" date="2017-02" db="EMBL/GenBank/DDBJ databases">
        <authorList>
            <person name="Peterson S.W."/>
        </authorList>
    </citation>
    <scope>NUCLEOTIDE SEQUENCE [LARGE SCALE GENOMIC DNA]</scope>
    <source>
        <strain evidence="2 3">LSP_Lj1</strain>
    </source>
</reference>
<dbReference type="PANTHER" id="PTHR43441">
    <property type="entry name" value="RIBOSOMAL-PROTEIN-SERINE ACETYLTRANSFERASE"/>
    <property type="match status" value="1"/>
</dbReference>
<dbReference type="RefSeq" id="WP_179110600.1">
    <property type="nucleotide sequence ID" value="NZ_FUKQ01000015.1"/>
</dbReference>
<dbReference type="EMBL" id="FUKQ01000015">
    <property type="protein sequence ID" value="SJN24721.1"/>
    <property type="molecule type" value="Genomic_DNA"/>
</dbReference>
<sequence length="187" mass="20394">MHTSAPPRFEDAVLRDGDLQLDALTVLDAPRIAEACNDPQTQRWLPLPTPYSHDDALFYVNQMAHHSLDSGDGIERAIRLDGDFVGVIGLKETSRAAAKTEAGYWLAPWGRGQGVMTRALRLLTDWALDTQGIGRVEAHVAPENGASLGVARRAGFIEEGLMRRAGFTHAGPTDLVLFSRLADDPRP</sequence>
<evidence type="ECO:0000313" key="3">
    <source>
        <dbReference type="Proteomes" id="UP000188342"/>
    </source>
</evidence>
<dbReference type="Pfam" id="PF13302">
    <property type="entry name" value="Acetyltransf_3"/>
    <property type="match status" value="1"/>
</dbReference>
<protein>
    <submittedName>
        <fullName evidence="2">Acetyltransferase</fullName>
    </submittedName>
</protein>
<keyword evidence="3" id="KW-1185">Reference proteome</keyword>
<evidence type="ECO:0000313" key="2">
    <source>
        <dbReference type="EMBL" id="SJN24721.1"/>
    </source>
</evidence>
<dbReference type="Proteomes" id="UP000188342">
    <property type="component" value="Unassembled WGS sequence"/>
</dbReference>
<dbReference type="PANTHER" id="PTHR43441:SF10">
    <property type="entry name" value="ACETYLTRANSFERASE"/>
    <property type="match status" value="1"/>
</dbReference>
<dbReference type="Gene3D" id="3.40.630.30">
    <property type="match status" value="1"/>
</dbReference>
<keyword evidence="2" id="KW-0808">Transferase</keyword>
<evidence type="ECO:0000259" key="1">
    <source>
        <dbReference type="PROSITE" id="PS51186"/>
    </source>
</evidence>
<proteinExistence type="predicted"/>
<dbReference type="AlphaFoldDB" id="A0A1R4IXT6"/>
<dbReference type="GO" id="GO:0008999">
    <property type="term" value="F:protein-N-terminal-alanine acetyltransferase activity"/>
    <property type="evidence" value="ECO:0007669"/>
    <property type="project" value="TreeGrafter"/>
</dbReference>
<organism evidence="2 3">
    <name type="scientific">Luteococcus japonicus LSP_Lj1</name>
    <dbReference type="NCBI Taxonomy" id="1255658"/>
    <lineage>
        <taxon>Bacteria</taxon>
        <taxon>Bacillati</taxon>
        <taxon>Actinomycetota</taxon>
        <taxon>Actinomycetes</taxon>
        <taxon>Propionibacteriales</taxon>
        <taxon>Propionibacteriaceae</taxon>
        <taxon>Luteococcus</taxon>
    </lineage>
</organism>
<dbReference type="GO" id="GO:1990189">
    <property type="term" value="F:protein N-terminal-serine acetyltransferase activity"/>
    <property type="evidence" value="ECO:0007669"/>
    <property type="project" value="TreeGrafter"/>
</dbReference>
<dbReference type="STRING" id="1255658.FM114_04415"/>